<dbReference type="Gene3D" id="3.40.228.10">
    <property type="entry name" value="Dimethylsulfoxide Reductase, domain 2"/>
    <property type="match status" value="1"/>
</dbReference>
<dbReference type="Gene3D" id="3.40.50.740">
    <property type="match status" value="1"/>
</dbReference>
<evidence type="ECO:0000313" key="7">
    <source>
        <dbReference type="Proteomes" id="UP001379235"/>
    </source>
</evidence>
<dbReference type="SUPFAM" id="SSF53706">
    <property type="entry name" value="Formate dehydrogenase/DMSO reductase, domains 1-3"/>
    <property type="match status" value="1"/>
</dbReference>
<dbReference type="Pfam" id="PF04879">
    <property type="entry name" value="Molybdop_Fe4S4"/>
    <property type="match status" value="1"/>
</dbReference>
<accession>A0ABU8SEL4</accession>
<keyword evidence="4" id="KW-0411">Iron-sulfur</keyword>
<dbReference type="SUPFAM" id="SSF50692">
    <property type="entry name" value="ADC-like"/>
    <property type="match status" value="1"/>
</dbReference>
<dbReference type="InterPro" id="IPR006657">
    <property type="entry name" value="MoPterin_dinucl-bd_dom"/>
</dbReference>
<keyword evidence="3" id="KW-0408">Iron</keyword>
<feature type="domain" description="4Fe-4S Mo/W bis-MGD-type" evidence="5">
    <location>
        <begin position="6"/>
        <end position="62"/>
    </location>
</feature>
<keyword evidence="2" id="KW-0479">Metal-binding</keyword>
<dbReference type="InterPro" id="IPR009010">
    <property type="entry name" value="Asp_de-COase-like_dom_sf"/>
</dbReference>
<dbReference type="Pfam" id="PF00384">
    <property type="entry name" value="Molybdopterin"/>
    <property type="match status" value="1"/>
</dbReference>
<dbReference type="Gene3D" id="2.40.40.20">
    <property type="match status" value="1"/>
</dbReference>
<dbReference type="SMART" id="SM00926">
    <property type="entry name" value="Molybdop_Fe4S4"/>
    <property type="match status" value="1"/>
</dbReference>
<dbReference type="RefSeq" id="WP_339969615.1">
    <property type="nucleotide sequence ID" value="NZ_JBBHJY010000011.1"/>
</dbReference>
<sequence length="677" mass="73612">MASLPIETKRTYCKVCMVHCGLEVDVAGDQIVKVRGDREHPLSKGYTCPKGRATGQIHHDPAAITQPLMRKDGHLVPVSWDEALDDIGAKLRSLIDRHGKHAVGINFGSGLGLDSSGYAMEEALHAVLDHGPKFTPLTIDGVAKVLVAGAVGRFPGLNPKTNYDGVNLLLYVGTNPMVSHAHNTGMFNPAQHIRAVAARGEVWTIDPVFTETAKFSTRHIAAWPGKDYAILAWLVREVIAGGPLDFAQPVDGLDELTALLRDYTREKAATIAGVSEEELADLLAAVRRHGKVSVETGTGVSMTTGCNLTQWLAWVLMILTGSMNRPGGVWFHPGMLMPFDAFELPDMDAWTPGSKTRPEVDGVLGDWPCAVLPDEIAAGNIRGLFNFGGRLLRNFPNTEKLADALGTLEFNVMTEISANETSGAASHVLPTKGVLERTEFSRWDTLNWNANLQLSEALVPVTGERRSAWWVISQIMRRADLPVANDIPTGHDEPGADEAMLARLFNPISRCTFEELREKRFVQREIEFPAPWLDAHVAKIGGWKLMPDRIVAQWQAMRADDEAGIGQPRALVFTSRRQRRKLNAQLDFLGAEADALLNPADAEAHGIGDGDPLRVSTASGEAEFIARIHPGMRRGVVSIAHGHLPANVNRLTSTRAIDPISGMAHYSGVPIEIGSAV</sequence>
<evidence type="ECO:0000259" key="5">
    <source>
        <dbReference type="PROSITE" id="PS51669"/>
    </source>
</evidence>
<evidence type="ECO:0000256" key="3">
    <source>
        <dbReference type="ARBA" id="ARBA00023004"/>
    </source>
</evidence>
<dbReference type="PROSITE" id="PS51669">
    <property type="entry name" value="4FE4S_MOW_BIS_MGD"/>
    <property type="match status" value="1"/>
</dbReference>
<keyword evidence="7" id="KW-1185">Reference proteome</keyword>
<evidence type="ECO:0000313" key="6">
    <source>
        <dbReference type="EMBL" id="MEJ6011919.1"/>
    </source>
</evidence>
<evidence type="ECO:0000256" key="2">
    <source>
        <dbReference type="ARBA" id="ARBA00022723"/>
    </source>
</evidence>
<dbReference type="PANTHER" id="PTHR43742">
    <property type="entry name" value="TRIMETHYLAMINE-N-OXIDE REDUCTASE"/>
    <property type="match status" value="1"/>
</dbReference>
<dbReference type="InterPro" id="IPR006656">
    <property type="entry name" value="Mopterin_OxRdtase"/>
</dbReference>
<evidence type="ECO:0000256" key="1">
    <source>
        <dbReference type="ARBA" id="ARBA00010312"/>
    </source>
</evidence>
<gene>
    <name evidence="6" type="ORF">WG900_18595</name>
</gene>
<comment type="caution">
    <text evidence="6">The sequence shown here is derived from an EMBL/GenBank/DDBJ whole genome shotgun (WGS) entry which is preliminary data.</text>
</comment>
<dbReference type="Pfam" id="PF01568">
    <property type="entry name" value="Molydop_binding"/>
    <property type="match status" value="1"/>
</dbReference>
<reference evidence="6 7" key="1">
    <citation type="submission" date="2024-03" db="EMBL/GenBank/DDBJ databases">
        <authorList>
            <person name="Jo J.-H."/>
        </authorList>
    </citation>
    <scope>NUCLEOTIDE SEQUENCE [LARGE SCALE GENOMIC DNA]</scope>
    <source>
        <strain evidence="6 7">AS3R-12</strain>
    </source>
</reference>
<name>A0ABU8SEL4_9SPHN</name>
<evidence type="ECO:0000256" key="4">
    <source>
        <dbReference type="ARBA" id="ARBA00023014"/>
    </source>
</evidence>
<dbReference type="InterPro" id="IPR006963">
    <property type="entry name" value="Mopterin_OxRdtase_4Fe-4S_dom"/>
</dbReference>
<dbReference type="PANTHER" id="PTHR43742:SF6">
    <property type="entry name" value="OXIDOREDUCTASE YYAE-RELATED"/>
    <property type="match status" value="1"/>
</dbReference>
<dbReference type="EMBL" id="JBBHJY010000011">
    <property type="protein sequence ID" value="MEJ6011919.1"/>
    <property type="molecule type" value="Genomic_DNA"/>
</dbReference>
<proteinExistence type="inferred from homology"/>
<comment type="similarity">
    <text evidence="1">Belongs to the prokaryotic molybdopterin-containing oxidoreductase family.</text>
</comment>
<protein>
    <submittedName>
        <fullName evidence="6">Molybdopterin-dependent oxidoreductase</fullName>
    </submittedName>
</protein>
<dbReference type="InterPro" id="IPR050612">
    <property type="entry name" value="Prok_Mopterin_Oxidored"/>
</dbReference>
<dbReference type="Proteomes" id="UP001379235">
    <property type="component" value="Unassembled WGS sequence"/>
</dbReference>
<dbReference type="Gene3D" id="2.20.25.90">
    <property type="entry name" value="ADC-like domains"/>
    <property type="match status" value="1"/>
</dbReference>
<organism evidence="6 7">
    <name type="scientific">Novosphingobium aquae</name>
    <dbReference type="NCBI Taxonomy" id="3133435"/>
    <lineage>
        <taxon>Bacteria</taxon>
        <taxon>Pseudomonadati</taxon>
        <taxon>Pseudomonadota</taxon>
        <taxon>Alphaproteobacteria</taxon>
        <taxon>Sphingomonadales</taxon>
        <taxon>Sphingomonadaceae</taxon>
        <taxon>Novosphingobium</taxon>
    </lineage>
</organism>